<feature type="region of interest" description="Disordered" evidence="2">
    <location>
        <begin position="685"/>
        <end position="716"/>
    </location>
</feature>
<comment type="caution">
    <text evidence="4">The sequence shown here is derived from an EMBL/GenBank/DDBJ whole genome shotgun (WGS) entry which is preliminary data.</text>
</comment>
<evidence type="ECO:0000313" key="4">
    <source>
        <dbReference type="EMBL" id="KAK0144394.1"/>
    </source>
</evidence>
<dbReference type="Proteomes" id="UP001174136">
    <property type="component" value="Unassembled WGS sequence"/>
</dbReference>
<dbReference type="PANTHER" id="PTHR46888">
    <property type="entry name" value="ZINC KNUCKLE DOMAINCONTAINING PROTEIN-RELATED"/>
    <property type="match status" value="1"/>
</dbReference>
<feature type="domain" description="SCAN box" evidence="3">
    <location>
        <begin position="138"/>
        <end position="226"/>
    </location>
</feature>
<keyword evidence="5" id="KW-1185">Reference proteome</keyword>
<protein>
    <recommendedName>
        <fullName evidence="3">SCAN box domain-containing protein</fullName>
    </recommendedName>
</protein>
<evidence type="ECO:0000313" key="5">
    <source>
        <dbReference type="Proteomes" id="UP001174136"/>
    </source>
</evidence>
<dbReference type="SUPFAM" id="SSF47353">
    <property type="entry name" value="Retrovirus capsid dimerization domain-like"/>
    <property type="match status" value="1"/>
</dbReference>
<dbReference type="InterPro" id="IPR003309">
    <property type="entry name" value="SCAN_dom"/>
</dbReference>
<name>A0AA47MQG8_MERPO</name>
<organism evidence="4 5">
    <name type="scientific">Merluccius polli</name>
    <name type="common">Benguela hake</name>
    <name type="synonym">Merluccius cadenati</name>
    <dbReference type="NCBI Taxonomy" id="89951"/>
    <lineage>
        <taxon>Eukaryota</taxon>
        <taxon>Metazoa</taxon>
        <taxon>Chordata</taxon>
        <taxon>Craniata</taxon>
        <taxon>Vertebrata</taxon>
        <taxon>Euteleostomi</taxon>
        <taxon>Actinopterygii</taxon>
        <taxon>Neopterygii</taxon>
        <taxon>Teleostei</taxon>
        <taxon>Neoteleostei</taxon>
        <taxon>Acanthomorphata</taxon>
        <taxon>Zeiogadaria</taxon>
        <taxon>Gadariae</taxon>
        <taxon>Gadiformes</taxon>
        <taxon>Gadoidei</taxon>
        <taxon>Merlucciidae</taxon>
        <taxon>Merluccius</taxon>
    </lineage>
</organism>
<sequence length="766" mass="85806">MKEMELEMRRLDLKELELRNQVQLRELEERTKLEIRLKELELDPSSPHRRSAGSQAVFDINKCIRMIPPFNERDVDKYFILFERVAGTLKWPRDVWPLLLQCVLTGKAQEAYASLSPNDSLEYDKVKTAVLRAFELVPEAYRQKFRRYKKYDSHTYAEFGREKEALFDRWCHSKDITDFGKLRELILMEEFRNCLPDKIATYIAEQKVSTLSAASMLADEYVLTHRDSFDKVHLSSERASYSPWRRANLSQSDSIPVKPYVPPARREVEKSGRLDSGDGAVDRTLCSYCRKPGHTMNRCFALGNKSRPAKSVVLIKSENEFQPSVPVQQSRDPDSDFQPFLMKGFVSLVEGGAKVPVNIIRDTASNQSVILEHVLPFSEESALKSDVLVRGFDMQYVGLPLHNIYLDSDLVTGYVKVGVRAKFPIEGVSLLLGNDLAGGKLLINPEVIAVPLLTKSDNLAAEYPNVFTVCAVTRAMAERQELPQTEEVDLSDSFMADWVKEKVKEKVGDRDYIIATPDRHRHGRLCHINMLKPYFDRGLQSVSPPPGGAEAGVAPELSSAEILGGEVVTLALSGSASLPPSVTSDAQALAHLRPIRSGCGSAYLAPLKALLWRLRGGQETPISDLMSLEMDRSAPSFLKESLPCLSLSSTSYKKVGMGKSVGHCCERRPSKYSIWLLNEDAGGDGTAEEDVNGDDSKAEEDVNGDDGKAGKVSKLESEETGQKTTFNIINTCEVTEVFEVLIFILKFQAINRMWNRVKAELPNVLW</sequence>
<keyword evidence="1" id="KW-0175">Coiled coil</keyword>
<gene>
    <name evidence="4" type="ORF">N1851_017242</name>
</gene>
<accession>A0AA47MQG8</accession>
<proteinExistence type="predicted"/>
<reference evidence="4" key="1">
    <citation type="journal article" date="2023" name="Front. Mar. Sci.">
        <title>A new Merluccius polli reference genome to investigate the effects of global change in West African waters.</title>
        <authorList>
            <person name="Mateo J.L."/>
            <person name="Blanco-Fernandez C."/>
            <person name="Garcia-Vazquez E."/>
            <person name="Machado-Schiaffino G."/>
        </authorList>
    </citation>
    <scope>NUCLEOTIDE SEQUENCE</scope>
    <source>
        <strain evidence="4">C29</strain>
        <tissue evidence="4">Fin</tissue>
    </source>
</reference>
<dbReference type="InterPro" id="IPR038269">
    <property type="entry name" value="SCAN_sf"/>
</dbReference>
<evidence type="ECO:0000256" key="1">
    <source>
        <dbReference type="SAM" id="Coils"/>
    </source>
</evidence>
<feature type="compositionally biased region" description="Basic and acidic residues" evidence="2">
    <location>
        <begin position="694"/>
        <end position="716"/>
    </location>
</feature>
<feature type="coiled-coil region" evidence="1">
    <location>
        <begin position="1"/>
        <end position="33"/>
    </location>
</feature>
<dbReference type="Pfam" id="PF02023">
    <property type="entry name" value="SCAN"/>
    <property type="match status" value="1"/>
</dbReference>
<dbReference type="EMBL" id="JAOPHQ010003137">
    <property type="protein sequence ID" value="KAK0144394.1"/>
    <property type="molecule type" value="Genomic_DNA"/>
</dbReference>
<evidence type="ECO:0000256" key="2">
    <source>
        <dbReference type="SAM" id="MobiDB-lite"/>
    </source>
</evidence>
<dbReference type="AlphaFoldDB" id="A0AA47MQG8"/>
<evidence type="ECO:0000259" key="3">
    <source>
        <dbReference type="Pfam" id="PF02023"/>
    </source>
</evidence>
<dbReference type="PANTHER" id="PTHR46888:SF13">
    <property type="entry name" value="RIBONUCLEASE H"/>
    <property type="match status" value="1"/>
</dbReference>
<dbReference type="Gene3D" id="1.10.4020.10">
    <property type="entry name" value="DNA breaking-rejoining enzymes"/>
    <property type="match status" value="1"/>
</dbReference>